<evidence type="ECO:0000313" key="4">
    <source>
        <dbReference type="EMBL" id="MDT0304563.1"/>
    </source>
</evidence>
<dbReference type="Gene3D" id="3.90.550.10">
    <property type="entry name" value="Spore Coat Polysaccharide Biosynthesis Protein SpsA, Chain A"/>
    <property type="match status" value="1"/>
</dbReference>
<accession>A0ABU2KZ77</accession>
<dbReference type="RefSeq" id="WP_311547061.1">
    <property type="nucleotide sequence ID" value="NZ_JAVREK010000026.1"/>
</dbReference>
<dbReference type="InterPro" id="IPR050065">
    <property type="entry name" value="GlmU-like"/>
</dbReference>
<reference evidence="5" key="1">
    <citation type="submission" date="2023-07" db="EMBL/GenBank/DDBJ databases">
        <title>30 novel species of actinomycetes from the DSMZ collection.</title>
        <authorList>
            <person name="Nouioui I."/>
        </authorList>
    </citation>
    <scope>NUCLEOTIDE SEQUENCE [LARGE SCALE GENOMIC DNA]</scope>
    <source>
        <strain evidence="5">DSM 45055</strain>
    </source>
</reference>
<dbReference type="Proteomes" id="UP001183226">
    <property type="component" value="Unassembled WGS sequence"/>
</dbReference>
<proteinExistence type="predicted"/>
<keyword evidence="2 4" id="KW-0548">Nucleotidyltransferase</keyword>
<evidence type="ECO:0000313" key="5">
    <source>
        <dbReference type="Proteomes" id="UP001183226"/>
    </source>
</evidence>
<dbReference type="InterPro" id="IPR029044">
    <property type="entry name" value="Nucleotide-diphossugar_trans"/>
</dbReference>
<dbReference type="PANTHER" id="PTHR43584">
    <property type="entry name" value="NUCLEOTIDYL TRANSFERASE"/>
    <property type="match status" value="1"/>
</dbReference>
<dbReference type="EMBL" id="JAVREK010000026">
    <property type="protein sequence ID" value="MDT0304563.1"/>
    <property type="molecule type" value="Genomic_DNA"/>
</dbReference>
<dbReference type="PANTHER" id="PTHR43584:SF5">
    <property type="entry name" value="PROTEIN LICC"/>
    <property type="match status" value="1"/>
</dbReference>
<dbReference type="CDD" id="cd02523">
    <property type="entry name" value="PC_cytidylyltransferase"/>
    <property type="match status" value="1"/>
</dbReference>
<evidence type="ECO:0000256" key="2">
    <source>
        <dbReference type="ARBA" id="ARBA00022695"/>
    </source>
</evidence>
<keyword evidence="5" id="KW-1185">Reference proteome</keyword>
<organism evidence="4 5">
    <name type="scientific">Streptomonospora wellingtoniae</name>
    <dbReference type="NCBI Taxonomy" id="3075544"/>
    <lineage>
        <taxon>Bacteria</taxon>
        <taxon>Bacillati</taxon>
        <taxon>Actinomycetota</taxon>
        <taxon>Actinomycetes</taxon>
        <taxon>Streptosporangiales</taxon>
        <taxon>Nocardiopsidaceae</taxon>
        <taxon>Streptomonospora</taxon>
    </lineage>
</organism>
<keyword evidence="1" id="KW-0808">Transferase</keyword>
<comment type="caution">
    <text evidence="4">The sequence shown here is derived from an EMBL/GenBank/DDBJ whole genome shotgun (WGS) entry which is preliminary data.</text>
</comment>
<evidence type="ECO:0000256" key="1">
    <source>
        <dbReference type="ARBA" id="ARBA00022679"/>
    </source>
</evidence>
<gene>
    <name evidence="4" type="ORF">RM446_20795</name>
</gene>
<sequence>MLGMVLAAGAGRRLRPYTDTLPKALVPVDGETTIMDISLRNLAAAGLSDVVVVVGYRAEAVEQRKEEMERRHGVRLTLAYNDKAEEWNNAYSLWTAREYFSEGVLLVNGDTVHPVSVEETLLAARGPELLLAVDSAKTLADEEMKVTLDESGHLRRITKLMDPAEAAGEYIGATLIEGSLSDRLADALQATWERDPQLYYEDGFQELVDRGGKVAVAPIGQVDWVEVDDHDDLNRAREIACRY</sequence>
<dbReference type="InterPro" id="IPR005835">
    <property type="entry name" value="NTP_transferase_dom"/>
</dbReference>
<evidence type="ECO:0000259" key="3">
    <source>
        <dbReference type="Pfam" id="PF00483"/>
    </source>
</evidence>
<dbReference type="SUPFAM" id="SSF53448">
    <property type="entry name" value="Nucleotide-diphospho-sugar transferases"/>
    <property type="match status" value="1"/>
</dbReference>
<dbReference type="GO" id="GO:0016779">
    <property type="term" value="F:nucleotidyltransferase activity"/>
    <property type="evidence" value="ECO:0007669"/>
    <property type="project" value="UniProtKB-KW"/>
</dbReference>
<name>A0ABU2KZ77_9ACTN</name>
<dbReference type="Pfam" id="PF00483">
    <property type="entry name" value="NTP_transferase"/>
    <property type="match status" value="1"/>
</dbReference>
<feature type="domain" description="Nucleotidyl transferase" evidence="3">
    <location>
        <begin position="3"/>
        <end position="121"/>
    </location>
</feature>
<protein>
    <submittedName>
        <fullName evidence="4">Phosphocholine cytidylyltransferase family protein</fullName>
    </submittedName>
</protein>